<reference evidence="1" key="1">
    <citation type="journal article" date="2014" name="Front. Microbiol.">
        <title>High frequency of phylogenetically diverse reductive dehalogenase-homologous genes in deep subseafloor sedimentary metagenomes.</title>
        <authorList>
            <person name="Kawai M."/>
            <person name="Futagami T."/>
            <person name="Toyoda A."/>
            <person name="Takaki Y."/>
            <person name="Nishi S."/>
            <person name="Hori S."/>
            <person name="Arai W."/>
            <person name="Tsubouchi T."/>
            <person name="Morono Y."/>
            <person name="Uchiyama I."/>
            <person name="Ito T."/>
            <person name="Fujiyama A."/>
            <person name="Inagaki F."/>
            <person name="Takami H."/>
        </authorList>
    </citation>
    <scope>NUCLEOTIDE SEQUENCE</scope>
    <source>
        <strain evidence="1">Expedition CK06-06</strain>
    </source>
</reference>
<feature type="non-terminal residue" evidence="1">
    <location>
        <position position="1"/>
    </location>
</feature>
<protein>
    <submittedName>
        <fullName evidence="1">Uncharacterized protein</fullName>
    </submittedName>
</protein>
<comment type="caution">
    <text evidence="1">The sequence shown here is derived from an EMBL/GenBank/DDBJ whole genome shotgun (WGS) entry which is preliminary data.</text>
</comment>
<dbReference type="EMBL" id="BARW01038419">
    <property type="protein sequence ID" value="GAJ22606.1"/>
    <property type="molecule type" value="Genomic_DNA"/>
</dbReference>
<evidence type="ECO:0000313" key="1">
    <source>
        <dbReference type="EMBL" id="GAJ22606.1"/>
    </source>
</evidence>
<accession>X1VW69</accession>
<proteinExistence type="predicted"/>
<organism evidence="1">
    <name type="scientific">marine sediment metagenome</name>
    <dbReference type="NCBI Taxonomy" id="412755"/>
    <lineage>
        <taxon>unclassified sequences</taxon>
        <taxon>metagenomes</taxon>
        <taxon>ecological metagenomes</taxon>
    </lineage>
</organism>
<name>X1VW69_9ZZZZ</name>
<dbReference type="AlphaFoldDB" id="X1VW69"/>
<gene>
    <name evidence="1" type="ORF">S12H4_58970</name>
</gene>
<sequence length="45" mass="5299">EELFDRLAERFTVKIVDYMYCKIAYFNGVLEDYDAFLRIIACSPG</sequence>